<evidence type="ECO:0000313" key="8">
    <source>
        <dbReference type="EMBL" id="MER2491692.1"/>
    </source>
</evidence>
<evidence type="ECO:0000256" key="4">
    <source>
        <dbReference type="ARBA" id="ARBA00022692"/>
    </source>
</evidence>
<comment type="subcellular location">
    <subcellularLocation>
        <location evidence="1">Cell membrane</location>
        <topology evidence="1">Multi-pass membrane protein</topology>
    </subcellularLocation>
</comment>
<feature type="transmembrane region" description="Helical" evidence="7">
    <location>
        <begin position="297"/>
        <end position="317"/>
    </location>
</feature>
<evidence type="ECO:0000256" key="1">
    <source>
        <dbReference type="ARBA" id="ARBA00004651"/>
    </source>
</evidence>
<comment type="caution">
    <text evidence="8">The sequence shown here is derived from an EMBL/GenBank/DDBJ whole genome shotgun (WGS) entry which is preliminary data.</text>
</comment>
<keyword evidence="9" id="KW-1185">Reference proteome</keyword>
<accession>A0ABV1RG79</accession>
<dbReference type="PANTHER" id="PTHR43141">
    <property type="entry name" value="CYTOCHROME BD2 SUBUNIT II"/>
    <property type="match status" value="1"/>
</dbReference>
<evidence type="ECO:0000256" key="7">
    <source>
        <dbReference type="SAM" id="Phobius"/>
    </source>
</evidence>
<dbReference type="Pfam" id="PF02322">
    <property type="entry name" value="Cyt_bd_oxida_II"/>
    <property type="match status" value="1"/>
</dbReference>
<dbReference type="InterPro" id="IPR003317">
    <property type="entry name" value="Cyt-d_oxidase_su2"/>
</dbReference>
<keyword evidence="4 7" id="KW-0812">Transmembrane</keyword>
<dbReference type="RefSeq" id="WP_350401284.1">
    <property type="nucleotide sequence ID" value="NZ_JBELOE010000143.1"/>
</dbReference>
<evidence type="ECO:0000313" key="9">
    <source>
        <dbReference type="Proteomes" id="UP001467690"/>
    </source>
</evidence>
<feature type="transmembrane region" description="Helical" evidence="7">
    <location>
        <begin position="255"/>
        <end position="277"/>
    </location>
</feature>
<reference evidence="8 9" key="1">
    <citation type="submission" date="2024-06" db="EMBL/GenBank/DDBJ databases">
        <authorList>
            <person name="Chen R.Y."/>
        </authorList>
    </citation>
    <scope>NUCLEOTIDE SEQUENCE [LARGE SCALE GENOMIC DNA]</scope>
    <source>
        <strain evidence="8 9">D2</strain>
    </source>
</reference>
<evidence type="ECO:0000256" key="2">
    <source>
        <dbReference type="ARBA" id="ARBA00007543"/>
    </source>
</evidence>
<evidence type="ECO:0000256" key="3">
    <source>
        <dbReference type="ARBA" id="ARBA00022475"/>
    </source>
</evidence>
<organism evidence="8 9">
    <name type="scientific">Catenovulum sediminis</name>
    <dbReference type="NCBI Taxonomy" id="1740262"/>
    <lineage>
        <taxon>Bacteria</taxon>
        <taxon>Pseudomonadati</taxon>
        <taxon>Pseudomonadota</taxon>
        <taxon>Gammaproteobacteria</taxon>
        <taxon>Alteromonadales</taxon>
        <taxon>Alteromonadaceae</taxon>
        <taxon>Catenovulum</taxon>
    </lineage>
</organism>
<keyword evidence="5 7" id="KW-1133">Transmembrane helix</keyword>
<feature type="transmembrane region" description="Helical" evidence="7">
    <location>
        <begin position="146"/>
        <end position="172"/>
    </location>
</feature>
<feature type="transmembrane region" description="Helical" evidence="7">
    <location>
        <begin position="86"/>
        <end position="106"/>
    </location>
</feature>
<feature type="transmembrane region" description="Helical" evidence="7">
    <location>
        <begin position="61"/>
        <end position="80"/>
    </location>
</feature>
<comment type="similarity">
    <text evidence="2">Belongs to the cytochrome ubiquinol oxidase subunit 2 family.</text>
</comment>
<feature type="transmembrane region" description="Helical" evidence="7">
    <location>
        <begin position="222"/>
        <end position="243"/>
    </location>
</feature>
<evidence type="ECO:0000256" key="6">
    <source>
        <dbReference type="ARBA" id="ARBA00023136"/>
    </source>
</evidence>
<sequence length="332" mass="36963">MFSAEMLAIIFVGLMGFAILLYAILDGYDLGVGILLPLQEQAQSDSMIASIGPFWDANETWLVLAVGILLIAFPAAHSLILRELYLPAAVLLIALIMRGVAFDFRVKAAFSHRAGWNRIFKLGSLLAALSQGYMLGMYVMGFQSTLAAYVFSVISAFGVAAAYSYIGACWLVMKTEGELQKKSTMWARKAGRLCFVGVLAVSIVNPMINSDVYERWFSLPNALLLMPLPLFCFVLFLIVDRLLKRMPFKGDVSCWIPFVACTMIFFLCFNGLAFSYFPDIVPGRLSIFQAASSAESLSFILWGVIIVVPSILAYTFFSYRVFWGKVRALRYY</sequence>
<keyword evidence="6 7" id="KW-0472">Membrane</keyword>
<feature type="transmembrane region" description="Helical" evidence="7">
    <location>
        <begin position="193"/>
        <end position="210"/>
    </location>
</feature>
<dbReference type="Proteomes" id="UP001467690">
    <property type="component" value="Unassembled WGS sequence"/>
</dbReference>
<proteinExistence type="inferred from homology"/>
<protein>
    <submittedName>
        <fullName evidence="8">Cytochrome d ubiquinol oxidase subunit II</fullName>
    </submittedName>
</protein>
<name>A0ABV1RG79_9ALTE</name>
<keyword evidence="3" id="KW-1003">Cell membrane</keyword>
<evidence type="ECO:0000256" key="5">
    <source>
        <dbReference type="ARBA" id="ARBA00022989"/>
    </source>
</evidence>
<dbReference type="PANTHER" id="PTHR43141:SF2">
    <property type="entry name" value="BLR3729 PROTEIN"/>
    <property type="match status" value="1"/>
</dbReference>
<gene>
    <name evidence="8" type="ORF">ABS311_07330</name>
</gene>
<feature type="transmembrane region" description="Helical" evidence="7">
    <location>
        <begin position="6"/>
        <end position="25"/>
    </location>
</feature>
<dbReference type="EMBL" id="JBELOE010000143">
    <property type="protein sequence ID" value="MER2491692.1"/>
    <property type="molecule type" value="Genomic_DNA"/>
</dbReference>